<comment type="caution">
    <text evidence="1">The sequence shown here is derived from an EMBL/GenBank/DDBJ whole genome shotgun (WGS) entry which is preliminary data.</text>
</comment>
<evidence type="ECO:0000313" key="2">
    <source>
        <dbReference type="Proteomes" id="UP001337655"/>
    </source>
</evidence>
<organism evidence="1 2">
    <name type="scientific">Saxophila tyrrhenica</name>
    <dbReference type="NCBI Taxonomy" id="1690608"/>
    <lineage>
        <taxon>Eukaryota</taxon>
        <taxon>Fungi</taxon>
        <taxon>Dikarya</taxon>
        <taxon>Ascomycota</taxon>
        <taxon>Pezizomycotina</taxon>
        <taxon>Dothideomycetes</taxon>
        <taxon>Dothideomycetidae</taxon>
        <taxon>Mycosphaerellales</taxon>
        <taxon>Extremaceae</taxon>
        <taxon>Saxophila</taxon>
    </lineage>
</organism>
<evidence type="ECO:0000313" key="1">
    <source>
        <dbReference type="EMBL" id="KAK5172848.1"/>
    </source>
</evidence>
<dbReference type="RefSeq" id="XP_064661566.1">
    <property type="nucleotide sequence ID" value="XM_064800227.1"/>
</dbReference>
<gene>
    <name evidence="1" type="ORF">LTR77_002968</name>
</gene>
<dbReference type="GeneID" id="89924315"/>
<dbReference type="AlphaFoldDB" id="A0AAV9PKJ3"/>
<dbReference type="EMBL" id="JAVRRT010000004">
    <property type="protein sequence ID" value="KAK5172848.1"/>
    <property type="molecule type" value="Genomic_DNA"/>
</dbReference>
<protein>
    <submittedName>
        <fullName evidence="1">Uncharacterized protein</fullName>
    </submittedName>
</protein>
<keyword evidence="2" id="KW-1185">Reference proteome</keyword>
<dbReference type="Proteomes" id="UP001337655">
    <property type="component" value="Unassembled WGS sequence"/>
</dbReference>
<sequence length="153" mass="16724">MALALVRFACPFENAWGNTTQHLRIINSGDAHDQTTWGYGEPKIALDVLQATGMPRISKVDVAFMLHAPPDDPGCKRDITACMLSLMPIANVADFVFSVNNSDTWRNLVIAIFTRVVEEVFDRAPGEGVVSYPGETSGSRSRPITIYAVAPDQ</sequence>
<proteinExistence type="predicted"/>
<accession>A0AAV9PKJ3</accession>
<reference evidence="1 2" key="1">
    <citation type="submission" date="2023-08" db="EMBL/GenBank/DDBJ databases">
        <title>Black Yeasts Isolated from many extreme environments.</title>
        <authorList>
            <person name="Coleine C."/>
            <person name="Stajich J.E."/>
            <person name="Selbmann L."/>
        </authorList>
    </citation>
    <scope>NUCLEOTIDE SEQUENCE [LARGE SCALE GENOMIC DNA]</scope>
    <source>
        <strain evidence="1 2">CCFEE 5935</strain>
    </source>
</reference>
<name>A0AAV9PKJ3_9PEZI</name>